<dbReference type="InterPro" id="IPR032830">
    <property type="entry name" value="XPB/Ssl2_N"/>
</dbReference>
<dbReference type="AlphaFoldDB" id="A0A448X1K6"/>
<keyword evidence="4" id="KW-0067">ATP-binding</keyword>
<dbReference type="InterPro" id="IPR050615">
    <property type="entry name" value="ATP-dep_DNA_Helicase"/>
</dbReference>
<evidence type="ECO:0000259" key="6">
    <source>
        <dbReference type="Pfam" id="PF13625"/>
    </source>
</evidence>
<dbReference type="GO" id="GO:0006367">
    <property type="term" value="P:transcription initiation at RNA polymerase II promoter"/>
    <property type="evidence" value="ECO:0007669"/>
    <property type="project" value="TreeGrafter"/>
</dbReference>
<dbReference type="PANTHER" id="PTHR11274:SF0">
    <property type="entry name" value="GENERAL TRANSCRIPTION AND DNA REPAIR FACTOR IIH HELICASE SUBUNIT XPB"/>
    <property type="match status" value="1"/>
</dbReference>
<dbReference type="PANTHER" id="PTHR11274">
    <property type="entry name" value="RAD25/XP-B DNA REPAIR HELICASE"/>
    <property type="match status" value="1"/>
</dbReference>
<evidence type="ECO:0000256" key="2">
    <source>
        <dbReference type="ARBA" id="ARBA00022801"/>
    </source>
</evidence>
<keyword evidence="1" id="KW-0547">Nucleotide-binding</keyword>
<evidence type="ECO:0000256" key="5">
    <source>
        <dbReference type="SAM" id="MobiDB-lite"/>
    </source>
</evidence>
<evidence type="ECO:0000313" key="8">
    <source>
        <dbReference type="Proteomes" id="UP000784294"/>
    </source>
</evidence>
<dbReference type="EMBL" id="CAAALY010075553">
    <property type="protein sequence ID" value="VEL25671.1"/>
    <property type="molecule type" value="Genomic_DNA"/>
</dbReference>
<dbReference type="GO" id="GO:0005675">
    <property type="term" value="C:transcription factor TFIIH holo complex"/>
    <property type="evidence" value="ECO:0007669"/>
    <property type="project" value="TreeGrafter"/>
</dbReference>
<dbReference type="GO" id="GO:0000112">
    <property type="term" value="C:nucleotide-excision repair factor 3 complex"/>
    <property type="evidence" value="ECO:0007669"/>
    <property type="project" value="TreeGrafter"/>
</dbReference>
<evidence type="ECO:0000256" key="3">
    <source>
        <dbReference type="ARBA" id="ARBA00022806"/>
    </source>
</evidence>
<keyword evidence="3" id="KW-0347">Helicase</keyword>
<dbReference type="GO" id="GO:0043138">
    <property type="term" value="F:3'-5' DNA helicase activity"/>
    <property type="evidence" value="ECO:0007669"/>
    <property type="project" value="TreeGrafter"/>
</dbReference>
<feature type="non-terminal residue" evidence="7">
    <location>
        <position position="191"/>
    </location>
</feature>
<dbReference type="Proteomes" id="UP000784294">
    <property type="component" value="Unassembled WGS sequence"/>
</dbReference>
<sequence length="191" mass="21305">MASDAAISATENGSGSTTAVPTPRDEYGAKDLRNLLQLRPDHPTRPLWIGPDGHIFLETFSPLSRPAQDFLIAISEPVCRPEHIHEYRLTSYSLYAAVSVGLRTQEIIGCLRRLCKTQLPPGIVEYIRSCTLSYGRAKLVLKNGRYFVESQYRRFLQRLASDSVVSQCLVYRAPCDESVDDSDSAFYTATA</sequence>
<name>A0A448X1K6_9PLAT</name>
<feature type="domain" description="Helicase XPB/Ssl2 N-terminal" evidence="6">
    <location>
        <begin position="47"/>
        <end position="172"/>
    </location>
</feature>
<evidence type="ECO:0000256" key="4">
    <source>
        <dbReference type="ARBA" id="ARBA00022840"/>
    </source>
</evidence>
<dbReference type="OrthoDB" id="10262986at2759"/>
<reference evidence="7" key="1">
    <citation type="submission" date="2018-11" db="EMBL/GenBank/DDBJ databases">
        <authorList>
            <consortium name="Pathogen Informatics"/>
        </authorList>
    </citation>
    <scope>NUCLEOTIDE SEQUENCE</scope>
</reference>
<evidence type="ECO:0000313" key="7">
    <source>
        <dbReference type="EMBL" id="VEL25671.1"/>
    </source>
</evidence>
<keyword evidence="2" id="KW-0378">Hydrolase</keyword>
<accession>A0A448X1K6</accession>
<proteinExistence type="predicted"/>
<dbReference type="GO" id="GO:0097550">
    <property type="term" value="C:transcription preinitiation complex"/>
    <property type="evidence" value="ECO:0007669"/>
    <property type="project" value="TreeGrafter"/>
</dbReference>
<protein>
    <recommendedName>
        <fullName evidence="6">Helicase XPB/Ssl2 N-terminal domain-containing protein</fullName>
    </recommendedName>
</protein>
<feature type="region of interest" description="Disordered" evidence="5">
    <location>
        <begin position="1"/>
        <end position="26"/>
    </location>
</feature>
<feature type="compositionally biased region" description="Polar residues" evidence="5">
    <location>
        <begin position="9"/>
        <end position="20"/>
    </location>
</feature>
<gene>
    <name evidence="7" type="ORF">PXEA_LOCUS19111</name>
</gene>
<organism evidence="7 8">
    <name type="scientific">Protopolystoma xenopodis</name>
    <dbReference type="NCBI Taxonomy" id="117903"/>
    <lineage>
        <taxon>Eukaryota</taxon>
        <taxon>Metazoa</taxon>
        <taxon>Spiralia</taxon>
        <taxon>Lophotrochozoa</taxon>
        <taxon>Platyhelminthes</taxon>
        <taxon>Monogenea</taxon>
        <taxon>Polyopisthocotylea</taxon>
        <taxon>Polystomatidea</taxon>
        <taxon>Polystomatidae</taxon>
        <taxon>Protopolystoma</taxon>
    </lineage>
</organism>
<dbReference type="GO" id="GO:0016787">
    <property type="term" value="F:hydrolase activity"/>
    <property type="evidence" value="ECO:0007669"/>
    <property type="project" value="UniProtKB-KW"/>
</dbReference>
<evidence type="ECO:0000256" key="1">
    <source>
        <dbReference type="ARBA" id="ARBA00022741"/>
    </source>
</evidence>
<dbReference type="Pfam" id="PF13625">
    <property type="entry name" value="Helicase_C_3"/>
    <property type="match status" value="1"/>
</dbReference>
<dbReference type="GO" id="GO:0005524">
    <property type="term" value="F:ATP binding"/>
    <property type="evidence" value="ECO:0007669"/>
    <property type="project" value="UniProtKB-KW"/>
</dbReference>
<keyword evidence="8" id="KW-1185">Reference proteome</keyword>
<comment type="caution">
    <text evidence="7">The sequence shown here is derived from an EMBL/GenBank/DDBJ whole genome shotgun (WGS) entry which is preliminary data.</text>
</comment>